<dbReference type="Pfam" id="PF23560">
    <property type="entry name" value="GBD_Hemicentin"/>
    <property type="match status" value="1"/>
</dbReference>
<dbReference type="GO" id="GO:0005576">
    <property type="term" value="C:extracellular region"/>
    <property type="evidence" value="ECO:0007669"/>
    <property type="project" value="UniProtKB-SubCell"/>
</dbReference>
<dbReference type="InterPro" id="IPR056475">
    <property type="entry name" value="GBD_Hemicentin/VWA7"/>
</dbReference>
<sequence>MARSVTLCLPLLVVFILCLSRSGRCFVPMVGVSLNPTDQDSDDNWTHGAITRRALLNVAADFQSSHLDCDVGDLLDVRPDMIFQEISRLFRRCYGQVVSAARFYQAALQIETANGCVDMNFATKKLPSAHFDAERFVGGNERLLELRTQVLTAIHQGEYEAARVYTGQLLHTLQDFYSHSNWVEMGHTEPNAGLAVPGADIGKVAGPDTPTCEDCSKTLGFLWYKCEDNIRPDVNQQGLLTSGYSSNQRDLDGNPVPKPEGVGKCSHGGHFDGSKDVPAVGGINKDTKWSLFSPHSDLHNQAAQLAVKATEEFFRSIRTAAGDAQFANFLNLNTGSTLCFVIDTTLSMEDDIAASKDRAIEIISSRLGSPTAPSNFILVPFSDPHVGPAVVTNDPEEFETAIGNLQASGGGDAPEYSLSALQIALARSLPGSTVFVFTDAGAKDAGLVESVTSLGIQKNIKVTFFLSGSVGQRRRRRSDRPRAPREAGDRDTYLSIAQATGGQVLDITKSEVFETTKLVDLVVTSAEVNILQIRDAPAGTGDHVIPLDLTMSDVIIQVTGQGAELQVLDPTGVLQATGENATVSVEVQLSDVLVVRVRDVTPGLWHVVVLSDVTYDLRVTAQSSVDFLYAFVDRTANDTEHPGVCDVDGRPVSGQRPNIRVNMVGSDPSLVQNVTSLDLVSSGGAVLQVLSLQENEALSEYFAVSPTLPQQPFKFRVRGYDAAANAFQRVIPTMVQTSTCRFEITTDLTTLRLVPGGTVDVTFTLYNAGQYGLFTISADDDKRYVQSLATNSLPLDAGDSGYNRMTLAAPASAAFGTTTTVTLTARSESGAYNFVVFRITVLPPERDFIPPTCEVVSVDGTCRDVDASTCDSRTFTVTTAYRDQGYGLRSISPRATNGNFTWILQDFRPGLTNQTITANFTASCCQTNVEFVVSDRVGNYDVCRPNLSPPLPKQAVNVAMFVFIGIGVLLFLILLIVLIILFVRHRRRRKYKAQEKYRDEVKTGGAGKALMKRDTSGAVTATATRTDVAVRSSETRIKYQRVAMTTGSEGHRVEISAHREMRTVRT</sequence>
<keyword evidence="5" id="KW-1133">Transmembrane helix</keyword>
<keyword evidence="3 6" id="KW-0732">Signal</keyword>
<reference evidence="11" key="1">
    <citation type="journal article" date="2020" name="Nat. Ecol. Evol.">
        <title>Deeply conserved synteny resolves early events in vertebrate evolution.</title>
        <authorList>
            <person name="Simakov O."/>
            <person name="Marletaz F."/>
            <person name="Yue J.X."/>
            <person name="O'Connell B."/>
            <person name="Jenkins J."/>
            <person name="Brandt A."/>
            <person name="Calef R."/>
            <person name="Tung C.H."/>
            <person name="Huang T.K."/>
            <person name="Schmutz J."/>
            <person name="Satoh N."/>
            <person name="Yu J.K."/>
            <person name="Putnam N.H."/>
            <person name="Green R.E."/>
            <person name="Rokhsar D.S."/>
        </authorList>
    </citation>
    <scope>NUCLEOTIDE SEQUENCE [LARGE SCALE GENOMIC DNA]</scope>
    <source>
        <strain evidence="11">S238N-H82</strain>
    </source>
</reference>
<dbReference type="CDD" id="cd00198">
    <property type="entry name" value="vWFA"/>
    <property type="match status" value="1"/>
</dbReference>
<dbReference type="Pfam" id="PF25106">
    <property type="entry name" value="VWA_4"/>
    <property type="match status" value="1"/>
</dbReference>
<reference evidence="12" key="2">
    <citation type="submission" date="2025-08" db="UniProtKB">
        <authorList>
            <consortium name="RefSeq"/>
        </authorList>
    </citation>
    <scope>IDENTIFICATION</scope>
    <source>
        <strain evidence="12">S238N-H82</strain>
        <tissue evidence="12">Testes</tissue>
    </source>
</reference>
<dbReference type="OMA" id="DFIPPKC"/>
<dbReference type="InterPro" id="IPR052577">
    <property type="entry name" value="VWA7"/>
</dbReference>
<proteinExistence type="predicted"/>
<evidence type="ECO:0000256" key="3">
    <source>
        <dbReference type="ARBA" id="ARBA00022729"/>
    </source>
</evidence>
<dbReference type="SUPFAM" id="SSF53300">
    <property type="entry name" value="vWA-like"/>
    <property type="match status" value="1"/>
</dbReference>
<organism evidence="11 12">
    <name type="scientific">Branchiostoma floridae</name>
    <name type="common">Florida lancelet</name>
    <name type="synonym">Amphioxus</name>
    <dbReference type="NCBI Taxonomy" id="7739"/>
    <lineage>
        <taxon>Eukaryota</taxon>
        <taxon>Metazoa</taxon>
        <taxon>Chordata</taxon>
        <taxon>Cephalochordata</taxon>
        <taxon>Leptocardii</taxon>
        <taxon>Amphioxiformes</taxon>
        <taxon>Branchiostomatidae</taxon>
        <taxon>Branchiostoma</taxon>
    </lineage>
</organism>
<evidence type="ECO:0000313" key="11">
    <source>
        <dbReference type="Proteomes" id="UP000001554"/>
    </source>
</evidence>
<name>A0A9J7M343_BRAFL</name>
<keyword evidence="5" id="KW-0812">Transmembrane</keyword>
<dbReference type="InterPro" id="IPR056862">
    <property type="entry name" value="VWA7_N"/>
</dbReference>
<dbReference type="RefSeq" id="XP_035692384.1">
    <property type="nucleotide sequence ID" value="XM_035836491.1"/>
</dbReference>
<feature type="domain" description="VWA7 Ig-like" evidence="8">
    <location>
        <begin position="751"/>
        <end position="843"/>
    </location>
</feature>
<evidence type="ECO:0000256" key="5">
    <source>
        <dbReference type="SAM" id="Phobius"/>
    </source>
</evidence>
<feature type="domain" description="Hemicentin-1-like von Willebrand factor A" evidence="9">
    <location>
        <begin position="338"/>
        <end position="509"/>
    </location>
</feature>
<dbReference type="Pfam" id="PF25107">
    <property type="entry name" value="VWA7_N"/>
    <property type="match status" value="1"/>
</dbReference>
<dbReference type="Proteomes" id="UP000001554">
    <property type="component" value="Chromosome 1"/>
</dbReference>
<evidence type="ECO:0000313" key="12">
    <source>
        <dbReference type="RefSeq" id="XP_035692384.1"/>
    </source>
</evidence>
<evidence type="ECO:0000259" key="7">
    <source>
        <dbReference type="Pfam" id="PF23560"/>
    </source>
</evidence>
<evidence type="ECO:0000256" key="6">
    <source>
        <dbReference type="SAM" id="SignalP"/>
    </source>
</evidence>
<evidence type="ECO:0000259" key="9">
    <source>
        <dbReference type="Pfam" id="PF25106"/>
    </source>
</evidence>
<keyword evidence="2" id="KW-0964">Secreted</keyword>
<gene>
    <name evidence="12" type="primary">LOC118426895</name>
</gene>
<dbReference type="PANTHER" id="PTHR14905">
    <property type="entry name" value="NG37"/>
    <property type="match status" value="1"/>
</dbReference>
<evidence type="ECO:0000259" key="10">
    <source>
        <dbReference type="Pfam" id="PF25107"/>
    </source>
</evidence>
<dbReference type="GeneID" id="118426895"/>
<feature type="chain" id="PRO_5039905106" evidence="6">
    <location>
        <begin position="26"/>
        <end position="1066"/>
    </location>
</feature>
<evidence type="ECO:0000256" key="1">
    <source>
        <dbReference type="ARBA" id="ARBA00004613"/>
    </source>
</evidence>
<evidence type="ECO:0000256" key="4">
    <source>
        <dbReference type="ARBA" id="ARBA00023180"/>
    </source>
</evidence>
<comment type="subcellular location">
    <subcellularLocation>
        <location evidence="1">Secreted</location>
    </subcellularLocation>
</comment>
<dbReference type="InterPro" id="IPR036465">
    <property type="entry name" value="vWFA_dom_sf"/>
</dbReference>
<feature type="signal peptide" evidence="6">
    <location>
        <begin position="1"/>
        <end position="25"/>
    </location>
</feature>
<dbReference type="OrthoDB" id="301415at2759"/>
<dbReference type="InterPro" id="IPR056861">
    <property type="entry name" value="HMCN1-like_VWA"/>
</dbReference>
<feature type="domain" description="Hemicentin/VWA7 galactose-binding" evidence="7">
    <location>
        <begin position="528"/>
        <end position="624"/>
    </location>
</feature>
<feature type="domain" description="VWA7 N-terminal" evidence="10">
    <location>
        <begin position="88"/>
        <end position="326"/>
    </location>
</feature>
<dbReference type="AlphaFoldDB" id="A0A9J7M343"/>
<accession>A0A9J7M343</accession>
<dbReference type="KEGG" id="bfo:118426895"/>
<evidence type="ECO:0000259" key="8">
    <source>
        <dbReference type="Pfam" id="PF23619"/>
    </source>
</evidence>
<dbReference type="Gene3D" id="3.40.50.410">
    <property type="entry name" value="von Willebrand factor, type A domain"/>
    <property type="match status" value="1"/>
</dbReference>
<keyword evidence="11" id="KW-1185">Reference proteome</keyword>
<keyword evidence="4" id="KW-0325">Glycoprotein</keyword>
<keyword evidence="5" id="KW-0472">Membrane</keyword>
<feature type="transmembrane region" description="Helical" evidence="5">
    <location>
        <begin position="958"/>
        <end position="983"/>
    </location>
</feature>
<protein>
    <submittedName>
        <fullName evidence="12">von Willebrand factor A domain-containing protein 7-like</fullName>
    </submittedName>
</protein>
<dbReference type="Pfam" id="PF23619">
    <property type="entry name" value="Ig_VWA7"/>
    <property type="match status" value="1"/>
</dbReference>
<dbReference type="InterPro" id="IPR057615">
    <property type="entry name" value="Ig_VWA7"/>
</dbReference>
<dbReference type="PANTHER" id="PTHR14905:SF7">
    <property type="entry name" value="VON WILLEBRAND FACTOR A DOMAIN-CONTAINING PROTEIN 7"/>
    <property type="match status" value="1"/>
</dbReference>
<evidence type="ECO:0000256" key="2">
    <source>
        <dbReference type="ARBA" id="ARBA00022525"/>
    </source>
</evidence>